<dbReference type="GO" id="GO:0005975">
    <property type="term" value="P:carbohydrate metabolic process"/>
    <property type="evidence" value="ECO:0007669"/>
    <property type="project" value="InterPro"/>
</dbReference>
<dbReference type="HAMAP" id="MF_00033">
    <property type="entry name" value="MurG"/>
    <property type="match status" value="1"/>
</dbReference>
<dbReference type="Pfam" id="PF03033">
    <property type="entry name" value="Glyco_transf_28"/>
    <property type="match status" value="1"/>
</dbReference>
<feature type="binding site" evidence="10">
    <location>
        <begin position="12"/>
        <end position="14"/>
    </location>
    <ligand>
        <name>UDP-N-acetyl-alpha-D-glucosamine</name>
        <dbReference type="ChEBI" id="CHEBI:57705"/>
    </ligand>
</feature>
<dbReference type="GO" id="GO:0051301">
    <property type="term" value="P:cell division"/>
    <property type="evidence" value="ECO:0007669"/>
    <property type="project" value="UniProtKB-KW"/>
</dbReference>
<gene>
    <name evidence="10 13" type="primary">murG</name>
    <name evidence="13" type="ORF">CRV09_01990</name>
</gene>
<evidence type="ECO:0000256" key="10">
    <source>
        <dbReference type="HAMAP-Rule" id="MF_00033"/>
    </source>
</evidence>
<dbReference type="Pfam" id="PF04101">
    <property type="entry name" value="Glyco_tran_28_C"/>
    <property type="match status" value="1"/>
</dbReference>
<dbReference type="Gene3D" id="3.40.50.2000">
    <property type="entry name" value="Glycogen Phosphorylase B"/>
    <property type="match status" value="2"/>
</dbReference>
<keyword evidence="6 10" id="KW-0573">Peptidoglycan synthesis</keyword>
<keyword evidence="7 10" id="KW-0472">Membrane</keyword>
<evidence type="ECO:0000259" key="11">
    <source>
        <dbReference type="Pfam" id="PF03033"/>
    </source>
</evidence>
<organism evidence="13 14">
    <name type="scientific">Candidatus Pantoea edessiphila</name>
    <dbReference type="NCBI Taxonomy" id="2044610"/>
    <lineage>
        <taxon>Bacteria</taxon>
        <taxon>Pseudomonadati</taxon>
        <taxon>Pseudomonadota</taxon>
        <taxon>Gammaproteobacteria</taxon>
        <taxon>Enterobacterales</taxon>
        <taxon>Erwiniaceae</taxon>
        <taxon>Pantoea</taxon>
    </lineage>
</organism>
<feature type="domain" description="Glycosyl transferase family 28 C-terminal" evidence="12">
    <location>
        <begin position="183"/>
        <end position="331"/>
    </location>
</feature>
<accession>A0A2P5T273</accession>
<keyword evidence="4 10" id="KW-0808">Transferase</keyword>
<name>A0A2P5T273_9GAMM</name>
<keyword evidence="1 10" id="KW-1003">Cell membrane</keyword>
<comment type="catalytic activity">
    <reaction evidence="10">
        <text>di-trans,octa-cis-undecaprenyl diphospho-N-acetyl-alpha-D-muramoyl-L-alanyl-D-glutamyl-meso-2,6-diaminopimeloyl-D-alanyl-D-alanine + UDP-N-acetyl-alpha-D-glucosamine = di-trans,octa-cis-undecaprenyl diphospho-[N-acetyl-alpha-D-glucosaminyl-(1-&gt;4)]-N-acetyl-alpha-D-muramoyl-L-alanyl-D-glutamyl-meso-2,6-diaminopimeloyl-D-alanyl-D-alanine + UDP + H(+)</text>
        <dbReference type="Rhea" id="RHEA:31227"/>
        <dbReference type="ChEBI" id="CHEBI:15378"/>
        <dbReference type="ChEBI" id="CHEBI:57705"/>
        <dbReference type="ChEBI" id="CHEBI:58223"/>
        <dbReference type="ChEBI" id="CHEBI:61387"/>
        <dbReference type="ChEBI" id="CHEBI:61388"/>
        <dbReference type="EC" id="2.4.1.227"/>
    </reaction>
</comment>
<dbReference type="PANTHER" id="PTHR21015:SF22">
    <property type="entry name" value="GLYCOSYLTRANSFERASE"/>
    <property type="match status" value="1"/>
</dbReference>
<dbReference type="GO" id="GO:0008360">
    <property type="term" value="P:regulation of cell shape"/>
    <property type="evidence" value="ECO:0007669"/>
    <property type="project" value="UniProtKB-KW"/>
</dbReference>
<dbReference type="SUPFAM" id="SSF53756">
    <property type="entry name" value="UDP-Glycosyltransferase/glycogen phosphorylase"/>
    <property type="match status" value="1"/>
</dbReference>
<dbReference type="GO" id="GO:0050511">
    <property type="term" value="F:undecaprenyldiphospho-muramoylpentapeptide beta-N-acetylglucosaminyltransferase activity"/>
    <property type="evidence" value="ECO:0007669"/>
    <property type="project" value="UniProtKB-UniRule"/>
</dbReference>
<dbReference type="NCBIfam" id="TIGR01133">
    <property type="entry name" value="murG"/>
    <property type="match status" value="1"/>
</dbReference>
<dbReference type="RefSeq" id="WP_136132488.1">
    <property type="nucleotide sequence ID" value="NZ_PDKR01000002.1"/>
</dbReference>
<dbReference type="GO" id="GO:0005886">
    <property type="term" value="C:plasma membrane"/>
    <property type="evidence" value="ECO:0007669"/>
    <property type="project" value="UniProtKB-SubCell"/>
</dbReference>
<evidence type="ECO:0000256" key="2">
    <source>
        <dbReference type="ARBA" id="ARBA00022618"/>
    </source>
</evidence>
<evidence type="ECO:0000256" key="3">
    <source>
        <dbReference type="ARBA" id="ARBA00022676"/>
    </source>
</evidence>
<evidence type="ECO:0000256" key="6">
    <source>
        <dbReference type="ARBA" id="ARBA00022984"/>
    </source>
</evidence>
<keyword evidence="9 10" id="KW-0961">Cell wall biogenesis/degradation</keyword>
<dbReference type="InterPro" id="IPR004276">
    <property type="entry name" value="GlycoTrans_28_N"/>
</dbReference>
<comment type="similarity">
    <text evidence="10">Belongs to the glycosyltransferase 28 family. MurG subfamily.</text>
</comment>
<protein>
    <recommendedName>
        <fullName evidence="10">UDP-N-acetylglucosamine--N-acetylmuramyl-(pentapeptide) pyrophosphoryl-undecaprenol N-acetylglucosamine transferase</fullName>
        <ecNumber evidence="10">2.4.1.227</ecNumber>
    </recommendedName>
    <alternativeName>
        <fullName evidence="10">Undecaprenyl-PP-MurNAc-pentapeptide-UDPGlcNAc GlcNAc transferase</fullName>
    </alternativeName>
</protein>
<evidence type="ECO:0000256" key="1">
    <source>
        <dbReference type="ARBA" id="ARBA00022475"/>
    </source>
</evidence>
<comment type="pathway">
    <text evidence="10">Cell wall biogenesis; peptidoglycan biosynthesis.</text>
</comment>
<dbReference type="EMBL" id="PDKR01000002">
    <property type="protein sequence ID" value="PPI88650.1"/>
    <property type="molecule type" value="Genomic_DNA"/>
</dbReference>
<reference evidence="13 14" key="1">
    <citation type="journal article" date="2018" name="Genome Biol. Evol.">
        <title>Cladogenesis and Genomic Streamlining in Extracellular Endosymbionts of Tropical Stink Bugs.</title>
        <authorList>
            <person name="Otero-Bravo A."/>
            <person name="Goffredi S."/>
            <person name="Sabree Z.L."/>
        </authorList>
    </citation>
    <scope>NUCLEOTIDE SEQUENCE [LARGE SCALE GENOMIC DNA]</scope>
    <source>
        <strain evidence="13 14">SoEO</strain>
    </source>
</reference>
<comment type="caution">
    <text evidence="13">The sequence shown here is derived from an EMBL/GenBank/DDBJ whole genome shotgun (WGS) entry which is preliminary data.</text>
</comment>
<dbReference type="Proteomes" id="UP000295937">
    <property type="component" value="Unassembled WGS sequence"/>
</dbReference>
<evidence type="ECO:0000256" key="7">
    <source>
        <dbReference type="ARBA" id="ARBA00023136"/>
    </source>
</evidence>
<dbReference type="UniPathway" id="UPA00219"/>
<keyword evidence="5 10" id="KW-0133">Cell shape</keyword>
<dbReference type="CDD" id="cd03785">
    <property type="entry name" value="GT28_MurG"/>
    <property type="match status" value="1"/>
</dbReference>
<dbReference type="PANTHER" id="PTHR21015">
    <property type="entry name" value="UDP-N-ACETYLGLUCOSAMINE--N-ACETYLMURAMYL-(PENTAPEPTIDE) PYROPHOSPHORYL-UNDECAPRENOL N-ACETYLGLUCOSAMINE TRANSFERASE 1"/>
    <property type="match status" value="1"/>
</dbReference>
<feature type="domain" description="Glycosyltransferase family 28 N-terminal" evidence="11">
    <location>
        <begin position="6"/>
        <end position="143"/>
    </location>
</feature>
<dbReference type="GO" id="GO:0071555">
    <property type="term" value="P:cell wall organization"/>
    <property type="evidence" value="ECO:0007669"/>
    <property type="project" value="UniProtKB-KW"/>
</dbReference>
<comment type="subcellular location">
    <subcellularLocation>
        <location evidence="10">Cell membrane</location>
        <topology evidence="10">Peripheral membrane protein</topology>
        <orientation evidence="10">Cytoplasmic side</orientation>
    </subcellularLocation>
</comment>
<keyword evidence="3 10" id="KW-0328">Glycosyltransferase</keyword>
<keyword evidence="2 10" id="KW-0132">Cell division</keyword>
<dbReference type="GO" id="GO:0009252">
    <property type="term" value="P:peptidoglycan biosynthetic process"/>
    <property type="evidence" value="ECO:0007669"/>
    <property type="project" value="UniProtKB-UniRule"/>
</dbReference>
<evidence type="ECO:0000256" key="5">
    <source>
        <dbReference type="ARBA" id="ARBA00022960"/>
    </source>
</evidence>
<comment type="function">
    <text evidence="10">Cell wall formation. Catalyzes the transfer of a GlcNAc subunit on undecaprenyl-pyrophosphoryl-MurNAc-pentapeptide (lipid intermediate I) to form undecaprenyl-pyrophosphoryl-MurNAc-(pentapeptide)GlcNAc (lipid intermediate II).</text>
</comment>
<dbReference type="EC" id="2.4.1.227" evidence="10"/>
<evidence type="ECO:0000256" key="4">
    <source>
        <dbReference type="ARBA" id="ARBA00022679"/>
    </source>
</evidence>
<dbReference type="InterPro" id="IPR006009">
    <property type="entry name" value="GlcNAc_MurG"/>
</dbReference>
<dbReference type="GO" id="GO:0051991">
    <property type="term" value="F:UDP-N-acetyl-D-glucosamine:N-acetylmuramoyl-L-alanyl-D-glutamyl-meso-2,6-diaminopimelyl-D-alanyl-D-alanine-diphosphoundecaprenol 4-beta-N-acetylglucosaminlytransferase activity"/>
    <property type="evidence" value="ECO:0007669"/>
    <property type="project" value="RHEA"/>
</dbReference>
<dbReference type="InterPro" id="IPR007235">
    <property type="entry name" value="Glyco_trans_28_C"/>
</dbReference>
<evidence type="ECO:0000256" key="8">
    <source>
        <dbReference type="ARBA" id="ARBA00023306"/>
    </source>
</evidence>
<feature type="binding site" evidence="10">
    <location>
        <position position="286"/>
    </location>
    <ligand>
        <name>UDP-N-acetyl-alpha-D-glucosamine</name>
        <dbReference type="ChEBI" id="CHEBI:57705"/>
    </ligand>
</feature>
<dbReference type="OrthoDB" id="9808936at2"/>
<evidence type="ECO:0000313" key="14">
    <source>
        <dbReference type="Proteomes" id="UP000295937"/>
    </source>
</evidence>
<feature type="binding site" evidence="10">
    <location>
        <position position="242"/>
    </location>
    <ligand>
        <name>UDP-N-acetyl-alpha-D-glucosamine</name>
        <dbReference type="ChEBI" id="CHEBI:57705"/>
    </ligand>
</feature>
<evidence type="ECO:0000313" key="13">
    <source>
        <dbReference type="EMBL" id="PPI88650.1"/>
    </source>
</evidence>
<dbReference type="AlphaFoldDB" id="A0A2P5T273"/>
<keyword evidence="8 10" id="KW-0131">Cell cycle</keyword>
<feature type="binding site" evidence="10">
    <location>
        <begin position="261"/>
        <end position="266"/>
    </location>
    <ligand>
        <name>UDP-N-acetyl-alpha-D-glucosamine</name>
        <dbReference type="ChEBI" id="CHEBI:57705"/>
    </ligand>
</feature>
<feature type="binding site" evidence="10">
    <location>
        <position position="189"/>
    </location>
    <ligand>
        <name>UDP-N-acetyl-alpha-D-glucosamine</name>
        <dbReference type="ChEBI" id="CHEBI:57705"/>
    </ligand>
</feature>
<feature type="binding site" evidence="10">
    <location>
        <position position="161"/>
    </location>
    <ligand>
        <name>UDP-N-acetyl-alpha-D-glucosamine</name>
        <dbReference type="ChEBI" id="CHEBI:57705"/>
    </ligand>
</feature>
<feature type="binding site" evidence="10">
    <location>
        <position position="125"/>
    </location>
    <ligand>
        <name>UDP-N-acetyl-alpha-D-glucosamine</name>
        <dbReference type="ChEBI" id="CHEBI:57705"/>
    </ligand>
</feature>
<sequence length="354" mass="39318">MNKKLMIIAGGTGGHIFPGLAIADYMIKKLSWNVCWLGTANNMESNIVPQYDIKIYFIKINALRGKGITTQLLAPISILNAFLQSRKILKLYKPDVVIGMGGYVSGPGSLAAWSYGIPLLLHEQNSIAGLTNKWLSKIATKVLQGFPGAFPNTNVVGNPIRKDISKVALPTERFIGRTGPLRVLVIGGSQGAEIINNILPKVAFYLNKKIIVWHQTGKNKQQEVKKSYFNSGQNQHIITEFINDIFFAYSWADIIICRSGALTVSEISAVGLAAIFIPFQHKDRQQYLNALHLVRIGAAKIFEPKEFTVANIVKILLFWDRSILLEMAKKARRLANCKATERISKEIVDIVSNK</sequence>
<evidence type="ECO:0000256" key="9">
    <source>
        <dbReference type="ARBA" id="ARBA00023316"/>
    </source>
</evidence>
<evidence type="ECO:0000259" key="12">
    <source>
        <dbReference type="Pfam" id="PF04101"/>
    </source>
</evidence>
<proteinExistence type="inferred from homology"/>